<keyword evidence="6 8" id="KW-0472">Membrane</keyword>
<evidence type="ECO:0000256" key="1">
    <source>
        <dbReference type="ARBA" id="ARBA00004141"/>
    </source>
</evidence>
<comment type="caution">
    <text evidence="9">The sequence shown here is derived from an EMBL/GenBank/DDBJ whole genome shotgun (WGS) entry which is preliminary data.</text>
</comment>
<dbReference type="AlphaFoldDB" id="A0A844GVE0"/>
<name>A0A844GVE0_9CHRO</name>
<dbReference type="InterPro" id="IPR050746">
    <property type="entry name" value="DAACS"/>
</dbReference>
<dbReference type="InterPro" id="IPR036458">
    <property type="entry name" value="Na:dicarbo_symporter_sf"/>
</dbReference>
<dbReference type="EMBL" id="WMIA01000021">
    <property type="protein sequence ID" value="MTF40080.1"/>
    <property type="molecule type" value="Genomic_DNA"/>
</dbReference>
<evidence type="ECO:0000256" key="8">
    <source>
        <dbReference type="SAM" id="Phobius"/>
    </source>
</evidence>
<dbReference type="Proteomes" id="UP000437131">
    <property type="component" value="Unassembled WGS sequence"/>
</dbReference>
<keyword evidence="7" id="KW-0325">Glycoprotein</keyword>
<feature type="transmembrane region" description="Helical" evidence="8">
    <location>
        <begin position="422"/>
        <end position="442"/>
    </location>
</feature>
<feature type="transmembrane region" description="Helical" evidence="8">
    <location>
        <begin position="82"/>
        <end position="103"/>
    </location>
</feature>
<evidence type="ECO:0000256" key="3">
    <source>
        <dbReference type="ARBA" id="ARBA00022692"/>
    </source>
</evidence>
<feature type="transmembrane region" description="Helical" evidence="8">
    <location>
        <begin position="46"/>
        <end position="70"/>
    </location>
</feature>
<dbReference type="Gene3D" id="1.10.3860.10">
    <property type="entry name" value="Sodium:dicarboxylate symporter"/>
    <property type="match status" value="1"/>
</dbReference>
<dbReference type="PANTHER" id="PTHR11958">
    <property type="entry name" value="SODIUM/DICARBOXYLATE SYMPORTER-RELATED"/>
    <property type="match status" value="1"/>
</dbReference>
<accession>A0A844GVE0</accession>
<dbReference type="RefSeq" id="WP_099435356.1">
    <property type="nucleotide sequence ID" value="NZ_WMIA01000021.1"/>
</dbReference>
<dbReference type="PROSITE" id="PS00714">
    <property type="entry name" value="NA_DICARBOXYL_SYMP_2"/>
    <property type="match status" value="1"/>
</dbReference>
<dbReference type="PANTHER" id="PTHR11958:SF63">
    <property type="entry name" value="AMINO ACID TRANSPORTER"/>
    <property type="match status" value="1"/>
</dbReference>
<sequence>MTQNTSTNSSPLSSLIPILLGIFIGVLLGGFLPIWGQEVKFLGELFINALLMLVVPLVITSMIASITSLGDISKLKGIGLKTIIFYFITTGIAVILGLVLVNITQPGVAQTDAERVLLRGGEVLTNAEYKVEENEVLLLDTNLRKSFDDRYFVSLIDQDIKGNIIEKATINSQKIIVSQWENSQGEIVSPLRRGRGINIDLTIAKRIEGKEKSSIKTTIEQVVTDLLPRNLFQSMVENDVLPLIIFSLVFGAILTTLEDGQIVIDFISVLNKAILKIVDLILIFAPIGIGALIAGRLGDAGGFEGFGSEFLSLWKYSSTVILGLILHGFFILTSILYLITSRSPFDYLRKTSPALITAFSTSSSSATIPVTLECAIKNNKVDSKIADFVIPLGATINMDGTALYEAVAAVFIAQIYGIELSLGQLIVIFLTATLAAVGAAGIPEAGLVTMVIVLKAVNIPVEGISLILVIDWFLDRCRTTINVWGDSVGAAVINHLNQENVNSE</sequence>
<evidence type="ECO:0000256" key="5">
    <source>
        <dbReference type="ARBA" id="ARBA00022989"/>
    </source>
</evidence>
<feature type="transmembrane region" description="Helical" evidence="8">
    <location>
        <begin position="448"/>
        <end position="474"/>
    </location>
</feature>
<dbReference type="Pfam" id="PF00375">
    <property type="entry name" value="SDF"/>
    <property type="match status" value="2"/>
</dbReference>
<comment type="subcellular location">
    <subcellularLocation>
        <location evidence="1">Membrane</location>
        <topology evidence="1">Multi-pass membrane protein</topology>
    </subcellularLocation>
</comment>
<keyword evidence="4" id="KW-0769">Symport</keyword>
<dbReference type="GO" id="GO:1902475">
    <property type="term" value="P:L-alpha-amino acid transmembrane transport"/>
    <property type="evidence" value="ECO:0007669"/>
    <property type="project" value="UniProtKB-ARBA"/>
</dbReference>
<protein>
    <submittedName>
        <fullName evidence="9">Cation:dicarboxylase symporter family transporter</fullName>
    </submittedName>
</protein>
<dbReference type="SUPFAM" id="SSF118215">
    <property type="entry name" value="Proton glutamate symport protein"/>
    <property type="match status" value="2"/>
</dbReference>
<evidence type="ECO:0000256" key="2">
    <source>
        <dbReference type="ARBA" id="ARBA00022448"/>
    </source>
</evidence>
<dbReference type="InterPro" id="IPR018107">
    <property type="entry name" value="Na-dicarboxylate_symporter_CS"/>
</dbReference>
<feature type="transmembrane region" description="Helical" evidence="8">
    <location>
        <begin position="277"/>
        <end position="298"/>
    </location>
</feature>
<keyword evidence="5 8" id="KW-1133">Transmembrane helix</keyword>
<reference evidence="9 10" key="1">
    <citation type="submission" date="2019-11" db="EMBL/GenBank/DDBJ databases">
        <title>Isolation of a new High Light Tolerant Cyanobacteria.</title>
        <authorList>
            <person name="Dobson Z."/>
            <person name="Vaughn N."/>
            <person name="Vaughn M."/>
            <person name="Fromme P."/>
            <person name="Mazor Y."/>
        </authorList>
    </citation>
    <scope>NUCLEOTIDE SEQUENCE [LARGE SCALE GENOMIC DNA]</scope>
    <source>
        <strain evidence="9 10">0216</strain>
    </source>
</reference>
<evidence type="ECO:0000256" key="7">
    <source>
        <dbReference type="ARBA" id="ARBA00023180"/>
    </source>
</evidence>
<gene>
    <name evidence="9" type="ORF">GGC33_14245</name>
</gene>
<feature type="transmembrane region" description="Helical" evidence="8">
    <location>
        <begin position="318"/>
        <end position="340"/>
    </location>
</feature>
<dbReference type="GO" id="GO:0015293">
    <property type="term" value="F:symporter activity"/>
    <property type="evidence" value="ECO:0007669"/>
    <property type="project" value="UniProtKB-KW"/>
</dbReference>
<evidence type="ECO:0000313" key="9">
    <source>
        <dbReference type="EMBL" id="MTF40080.1"/>
    </source>
</evidence>
<keyword evidence="2" id="KW-0813">Transport</keyword>
<feature type="transmembrane region" description="Helical" evidence="8">
    <location>
        <begin position="12"/>
        <end position="34"/>
    </location>
</feature>
<dbReference type="InterPro" id="IPR001991">
    <property type="entry name" value="Na-dicarboxylate_symporter"/>
</dbReference>
<dbReference type="GO" id="GO:0016020">
    <property type="term" value="C:membrane"/>
    <property type="evidence" value="ECO:0007669"/>
    <property type="project" value="UniProtKB-SubCell"/>
</dbReference>
<keyword evidence="3 8" id="KW-0812">Transmembrane</keyword>
<evidence type="ECO:0000256" key="4">
    <source>
        <dbReference type="ARBA" id="ARBA00022847"/>
    </source>
</evidence>
<organism evidence="9 10">
    <name type="scientific">Cyanobacterium aponinum 0216</name>
    <dbReference type="NCBI Taxonomy" id="2676140"/>
    <lineage>
        <taxon>Bacteria</taxon>
        <taxon>Bacillati</taxon>
        <taxon>Cyanobacteriota</taxon>
        <taxon>Cyanophyceae</taxon>
        <taxon>Oscillatoriophycideae</taxon>
        <taxon>Chroococcales</taxon>
        <taxon>Geminocystaceae</taxon>
        <taxon>Cyanobacterium</taxon>
    </lineage>
</organism>
<dbReference type="PRINTS" id="PR00173">
    <property type="entry name" value="EDTRNSPORT"/>
</dbReference>
<evidence type="ECO:0000256" key="6">
    <source>
        <dbReference type="ARBA" id="ARBA00023136"/>
    </source>
</evidence>
<evidence type="ECO:0000313" key="10">
    <source>
        <dbReference type="Proteomes" id="UP000437131"/>
    </source>
</evidence>
<proteinExistence type="predicted"/>